<keyword evidence="2" id="KW-0732">Signal</keyword>
<feature type="transmembrane region" description="Helical" evidence="1">
    <location>
        <begin position="182"/>
        <end position="200"/>
    </location>
</feature>
<feature type="chain" id="PRO_5013042814" evidence="2">
    <location>
        <begin position="27"/>
        <end position="209"/>
    </location>
</feature>
<evidence type="ECO:0000313" key="4">
    <source>
        <dbReference type="Proteomes" id="UP000184010"/>
    </source>
</evidence>
<gene>
    <name evidence="3" type="ORF">SAMN02745215_01348</name>
</gene>
<evidence type="ECO:0000256" key="1">
    <source>
        <dbReference type="SAM" id="Phobius"/>
    </source>
</evidence>
<dbReference type="STRING" id="1121395.SAMN02745215_01348"/>
<keyword evidence="1" id="KW-0812">Transmembrane</keyword>
<evidence type="ECO:0000313" key="3">
    <source>
        <dbReference type="EMBL" id="SHN63861.1"/>
    </source>
</evidence>
<keyword evidence="1" id="KW-0472">Membrane</keyword>
<feature type="signal peptide" evidence="2">
    <location>
        <begin position="1"/>
        <end position="26"/>
    </location>
</feature>
<reference evidence="4" key="1">
    <citation type="submission" date="2016-12" db="EMBL/GenBank/DDBJ databases">
        <authorList>
            <person name="Varghese N."/>
            <person name="Submissions S."/>
        </authorList>
    </citation>
    <scope>NUCLEOTIDE SEQUENCE [LARGE SCALE GENOMIC DNA]</scope>
    <source>
        <strain evidence="4">DSM 11544</strain>
    </source>
</reference>
<name>A0A1M7SZJ8_9FIRM</name>
<dbReference type="AlphaFoldDB" id="A0A1M7SZJ8"/>
<sequence>MFKFKIATTLVLGMCLTLAASGSVQANEDRAVEQAPDTRPALTSMTVEPNDPVVSPAEPGQGVDPALQELNKVIYQFVFEEHRGEFGDKGFAVTHTGLMSDHVEIGIQPYSEEHAQYLYGLFGKEKVKVVEGEFASPLAAAAGGAEPAVDPLAVSGAEAGNAAQAKDASAARDGAQEEGSDAILYGLGAVVVLGAGAFGVKRTLSRSKK</sequence>
<organism evidence="3 4">
    <name type="scientific">Desulfitobacterium chlororespirans DSM 11544</name>
    <dbReference type="NCBI Taxonomy" id="1121395"/>
    <lineage>
        <taxon>Bacteria</taxon>
        <taxon>Bacillati</taxon>
        <taxon>Bacillota</taxon>
        <taxon>Clostridia</taxon>
        <taxon>Eubacteriales</taxon>
        <taxon>Desulfitobacteriaceae</taxon>
        <taxon>Desulfitobacterium</taxon>
    </lineage>
</organism>
<accession>A0A1M7SZJ8</accession>
<keyword evidence="4" id="KW-1185">Reference proteome</keyword>
<dbReference type="Proteomes" id="UP000184010">
    <property type="component" value="Unassembled WGS sequence"/>
</dbReference>
<protein>
    <submittedName>
        <fullName evidence="3">Uncharacterized protein</fullName>
    </submittedName>
</protein>
<evidence type="ECO:0000256" key="2">
    <source>
        <dbReference type="SAM" id="SignalP"/>
    </source>
</evidence>
<dbReference type="EMBL" id="FRDN01000005">
    <property type="protein sequence ID" value="SHN63861.1"/>
    <property type="molecule type" value="Genomic_DNA"/>
</dbReference>
<proteinExistence type="predicted"/>
<keyword evidence="1" id="KW-1133">Transmembrane helix</keyword>
<dbReference type="RefSeq" id="WP_072771888.1">
    <property type="nucleotide sequence ID" value="NZ_FRDN01000005.1"/>
</dbReference>